<dbReference type="Pfam" id="PF04055">
    <property type="entry name" value="Radical_SAM"/>
    <property type="match status" value="1"/>
</dbReference>
<dbReference type="InterPro" id="IPR025288">
    <property type="entry name" value="DUF4080"/>
</dbReference>
<dbReference type="RefSeq" id="WP_249296160.1">
    <property type="nucleotide sequence ID" value="NZ_JACRSV010000005.1"/>
</dbReference>
<feature type="domain" description="Radical SAM core" evidence="7">
    <location>
        <begin position="170"/>
        <end position="395"/>
    </location>
</feature>
<organism evidence="8 9">
    <name type="scientific">Fumia xinanensis</name>
    <dbReference type="NCBI Taxonomy" id="2763659"/>
    <lineage>
        <taxon>Bacteria</taxon>
        <taxon>Bacillati</taxon>
        <taxon>Bacillota</taxon>
        <taxon>Clostridia</taxon>
        <taxon>Eubacteriales</taxon>
        <taxon>Oscillospiraceae</taxon>
        <taxon>Fumia</taxon>
    </lineage>
</organism>
<dbReference type="Gene3D" id="3.40.50.280">
    <property type="entry name" value="Cobalamin-binding domain"/>
    <property type="match status" value="1"/>
</dbReference>
<comment type="cofactor">
    <cofactor evidence="1">
        <name>[4Fe-4S] cluster</name>
        <dbReference type="ChEBI" id="CHEBI:49883"/>
    </cofactor>
</comment>
<dbReference type="InterPro" id="IPR006158">
    <property type="entry name" value="Cobalamin-bd"/>
</dbReference>
<dbReference type="Pfam" id="PF02310">
    <property type="entry name" value="B12-binding"/>
    <property type="match status" value="1"/>
</dbReference>
<dbReference type="SFLD" id="SFLDG01082">
    <property type="entry name" value="B12-binding_domain_containing"/>
    <property type="match status" value="1"/>
</dbReference>
<evidence type="ECO:0000256" key="3">
    <source>
        <dbReference type="ARBA" id="ARBA00022723"/>
    </source>
</evidence>
<comment type="caution">
    <text evidence="8">The sequence shown here is derived from an EMBL/GenBank/DDBJ whole genome shotgun (WGS) entry which is preliminary data.</text>
</comment>
<dbReference type="PANTHER" id="PTHR43409:SF16">
    <property type="entry name" value="SLR0320 PROTEIN"/>
    <property type="match status" value="1"/>
</dbReference>
<keyword evidence="9" id="KW-1185">Reference proteome</keyword>
<dbReference type="PROSITE" id="PS51918">
    <property type="entry name" value="RADICAL_SAM"/>
    <property type="match status" value="1"/>
</dbReference>
<evidence type="ECO:0000256" key="2">
    <source>
        <dbReference type="ARBA" id="ARBA00022691"/>
    </source>
</evidence>
<evidence type="ECO:0000313" key="8">
    <source>
        <dbReference type="EMBL" id="MBC8560865.1"/>
    </source>
</evidence>
<dbReference type="SUPFAM" id="SSF52242">
    <property type="entry name" value="Cobalamin (vitamin B12)-binding domain"/>
    <property type="match status" value="1"/>
</dbReference>
<dbReference type="PANTHER" id="PTHR43409">
    <property type="entry name" value="ANAEROBIC MAGNESIUM-PROTOPORPHYRIN IX MONOMETHYL ESTER CYCLASE-RELATED"/>
    <property type="match status" value="1"/>
</dbReference>
<keyword evidence="3" id="KW-0479">Metal-binding</keyword>
<dbReference type="CDD" id="cd02068">
    <property type="entry name" value="radical_SAM_B12_BD"/>
    <property type="match status" value="1"/>
</dbReference>
<dbReference type="InterPro" id="IPR036724">
    <property type="entry name" value="Cobalamin-bd_sf"/>
</dbReference>
<dbReference type="GO" id="GO:0046872">
    <property type="term" value="F:metal ion binding"/>
    <property type="evidence" value="ECO:0007669"/>
    <property type="project" value="UniProtKB-KW"/>
</dbReference>
<evidence type="ECO:0000256" key="4">
    <source>
        <dbReference type="ARBA" id="ARBA00023004"/>
    </source>
</evidence>
<keyword evidence="2" id="KW-0949">S-adenosyl-L-methionine</keyword>
<dbReference type="GO" id="GO:0051536">
    <property type="term" value="F:iron-sulfur cluster binding"/>
    <property type="evidence" value="ECO:0007669"/>
    <property type="project" value="UniProtKB-KW"/>
</dbReference>
<reference evidence="8" key="1">
    <citation type="submission" date="2020-08" db="EMBL/GenBank/DDBJ databases">
        <title>Genome public.</title>
        <authorList>
            <person name="Liu C."/>
            <person name="Sun Q."/>
        </authorList>
    </citation>
    <scope>NUCLEOTIDE SEQUENCE</scope>
    <source>
        <strain evidence="8">NSJ-33</strain>
    </source>
</reference>
<name>A0A926I7D4_9FIRM</name>
<dbReference type="SMART" id="SM00729">
    <property type="entry name" value="Elp3"/>
    <property type="match status" value="1"/>
</dbReference>
<dbReference type="PROSITE" id="PS51332">
    <property type="entry name" value="B12_BINDING"/>
    <property type="match status" value="1"/>
</dbReference>
<dbReference type="AlphaFoldDB" id="A0A926I7D4"/>
<keyword evidence="4" id="KW-0408">Iron</keyword>
<gene>
    <name evidence="8" type="ORF">H8710_12395</name>
</gene>
<dbReference type="InterPro" id="IPR051198">
    <property type="entry name" value="BchE-like"/>
</dbReference>
<dbReference type="EMBL" id="JACRSV010000005">
    <property type="protein sequence ID" value="MBC8560865.1"/>
    <property type="molecule type" value="Genomic_DNA"/>
</dbReference>
<dbReference type="Pfam" id="PF13311">
    <property type="entry name" value="DUF4080"/>
    <property type="match status" value="1"/>
</dbReference>
<evidence type="ECO:0000259" key="6">
    <source>
        <dbReference type="PROSITE" id="PS51332"/>
    </source>
</evidence>
<dbReference type="SUPFAM" id="SSF102114">
    <property type="entry name" value="Radical SAM enzymes"/>
    <property type="match status" value="1"/>
</dbReference>
<evidence type="ECO:0000259" key="7">
    <source>
        <dbReference type="PROSITE" id="PS51918"/>
    </source>
</evidence>
<evidence type="ECO:0000256" key="5">
    <source>
        <dbReference type="ARBA" id="ARBA00023014"/>
    </source>
</evidence>
<dbReference type="Proteomes" id="UP000610760">
    <property type="component" value="Unassembled WGS sequence"/>
</dbReference>
<dbReference type="Gene3D" id="3.80.30.20">
    <property type="entry name" value="tm_1862 like domain"/>
    <property type="match status" value="1"/>
</dbReference>
<keyword evidence="5" id="KW-0411">Iron-sulfur</keyword>
<dbReference type="SFLD" id="SFLDS00029">
    <property type="entry name" value="Radical_SAM"/>
    <property type="match status" value="1"/>
</dbReference>
<accession>A0A926I7D4</accession>
<dbReference type="GO" id="GO:0005829">
    <property type="term" value="C:cytosol"/>
    <property type="evidence" value="ECO:0007669"/>
    <property type="project" value="TreeGrafter"/>
</dbReference>
<evidence type="ECO:0000256" key="1">
    <source>
        <dbReference type="ARBA" id="ARBA00001966"/>
    </source>
</evidence>
<dbReference type="GO" id="GO:0003824">
    <property type="term" value="F:catalytic activity"/>
    <property type="evidence" value="ECO:0007669"/>
    <property type="project" value="InterPro"/>
</dbReference>
<protein>
    <submittedName>
        <fullName evidence="8">B12-binding domain-containing radical SAM protein</fullName>
    </submittedName>
</protein>
<sequence>MKKLLVGINAKFIHSCLAVRSLGQYAKEQYGIDCEVCEYTINQSEDLILAEIYRKQPGLIGFSCYIWNIEMVERLTANLKKVLPQTLILLGGPEVSFDGERTLQETKADFILCGEGEEAFSQLCLALEENMPLSNIPSLIYKKGVQIITNALAEPLDLGKLPFVYNDLKAYENRILYYEAQRGCPFNCQYCLSSVDKGVRFQPLAKVKKELSFFLEHRVRQVKFVDRTFNANRTFAMEIWQYLNEYDNGVTNFHFEVAADLFTDEMISFLKLVRPGLFQFEIGVQSTNGQTLKAIDRKDSFAHISEVVGKLQIGNNIHLHLDLIAGLPREDFASFRNSFNDVYGLYPDQFQLGFLKLLKGSGLRQRQREFGLVCRDRAPYEVLFTGDLPFGHMLRLKGIEELVENYYNSGRFHKSLGYLVKLTGTPFDFFEMFRCFYEKNGHHLRPHAKVEQYDVLYKFGIGLPFCDKEKLRWLMKFDLYSHEKAKKLPSWMTEDLTLPRREEIYVFYRRALQEGILLREYQGLDPKQVYKMAHLEIFPFNPLTGGQAETAVLFNYRHTDILGNAQATAVALKK</sequence>
<dbReference type="InterPro" id="IPR006638">
    <property type="entry name" value="Elp3/MiaA/NifB-like_rSAM"/>
</dbReference>
<proteinExistence type="predicted"/>
<dbReference type="GO" id="GO:0031419">
    <property type="term" value="F:cobalamin binding"/>
    <property type="evidence" value="ECO:0007669"/>
    <property type="project" value="InterPro"/>
</dbReference>
<dbReference type="InterPro" id="IPR007197">
    <property type="entry name" value="rSAM"/>
</dbReference>
<dbReference type="InterPro" id="IPR058240">
    <property type="entry name" value="rSAM_sf"/>
</dbReference>
<dbReference type="InterPro" id="IPR023404">
    <property type="entry name" value="rSAM_horseshoe"/>
</dbReference>
<feature type="domain" description="B12-binding" evidence="6">
    <location>
        <begin position="1"/>
        <end position="134"/>
    </location>
</feature>
<evidence type="ECO:0000313" key="9">
    <source>
        <dbReference type="Proteomes" id="UP000610760"/>
    </source>
</evidence>